<dbReference type="PANTHER" id="PTHR37812:SF1">
    <property type="entry name" value="MU-LIKE PROPHAGE FLUMU PROTEIN C"/>
    <property type="match status" value="1"/>
</dbReference>
<dbReference type="PANTHER" id="PTHR37812">
    <property type="entry name" value="MU-LIKE PROPHAGE FLUMU PROTEIN C"/>
    <property type="match status" value="1"/>
</dbReference>
<keyword evidence="3" id="KW-1185">Reference proteome</keyword>
<evidence type="ECO:0000313" key="2">
    <source>
        <dbReference type="EMBL" id="CEI73342.1"/>
    </source>
</evidence>
<dbReference type="SUPFAM" id="SSF46689">
    <property type="entry name" value="Homeodomain-like"/>
    <property type="match status" value="1"/>
</dbReference>
<dbReference type="Gene3D" id="1.10.10.60">
    <property type="entry name" value="Homeodomain-like"/>
    <property type="match status" value="1"/>
</dbReference>
<accession>A0A2P2BSN7</accession>
<proteinExistence type="predicted"/>
<reference evidence="2 3" key="1">
    <citation type="submission" date="2014-09" db="EMBL/GenBank/DDBJ databases">
        <authorList>
            <person name="Hornung B.V."/>
        </authorList>
    </citation>
    <scope>NUCLEOTIDE SEQUENCE [LARGE SCALE GENOMIC DNA]</scope>
    <source>
        <strain evidence="2 3">FRIFI</strain>
    </source>
</reference>
<dbReference type="AlphaFoldDB" id="A0A2P2BSN7"/>
<feature type="domain" description="Mor transcription activator" evidence="1">
    <location>
        <begin position="19"/>
        <end position="80"/>
    </location>
</feature>
<dbReference type="RefSeq" id="WP_166505667.1">
    <property type="nucleotide sequence ID" value="NZ_LN650648.1"/>
</dbReference>
<keyword evidence="2" id="KW-0238">DNA-binding</keyword>
<protein>
    <submittedName>
        <fullName evidence="2">Homeodomain-like</fullName>
    </submittedName>
</protein>
<dbReference type="KEGG" id="rhom:FRIFI_1811"/>
<dbReference type="Pfam" id="PF08765">
    <property type="entry name" value="Mor"/>
    <property type="match status" value="1"/>
</dbReference>
<dbReference type="InterPro" id="IPR009057">
    <property type="entry name" value="Homeodomain-like_sf"/>
</dbReference>
<organism evidence="2 3">
    <name type="scientific">Romboutsia hominis</name>
    <dbReference type="NCBI Taxonomy" id="1507512"/>
    <lineage>
        <taxon>Bacteria</taxon>
        <taxon>Bacillati</taxon>
        <taxon>Bacillota</taxon>
        <taxon>Clostridia</taxon>
        <taxon>Peptostreptococcales</taxon>
        <taxon>Peptostreptococcaceae</taxon>
        <taxon>Romboutsia</taxon>
    </lineage>
</organism>
<dbReference type="InterPro" id="IPR052411">
    <property type="entry name" value="c-mor_Regulatory_Protein"/>
</dbReference>
<dbReference type="Proteomes" id="UP000245695">
    <property type="component" value="Chromosome 1"/>
</dbReference>
<name>A0A2P2BSN7_9FIRM</name>
<evidence type="ECO:0000313" key="3">
    <source>
        <dbReference type="Proteomes" id="UP000245695"/>
    </source>
</evidence>
<sequence>MKLRDEDVCERLEILLGIVGEDKFLEISRMYGGTNIYIPKYSSYLRLIRNREILRKYNGVNILNLANEYGLSITHIKRILEG</sequence>
<gene>
    <name evidence="2" type="ORF">FRIFI_1811</name>
</gene>
<dbReference type="EMBL" id="LN650648">
    <property type="protein sequence ID" value="CEI73342.1"/>
    <property type="molecule type" value="Genomic_DNA"/>
</dbReference>
<dbReference type="InterPro" id="IPR014875">
    <property type="entry name" value="Mor_transcription_activator"/>
</dbReference>
<dbReference type="GO" id="GO:0003677">
    <property type="term" value="F:DNA binding"/>
    <property type="evidence" value="ECO:0007669"/>
    <property type="project" value="UniProtKB-KW"/>
</dbReference>
<keyword evidence="2" id="KW-0371">Homeobox</keyword>
<evidence type="ECO:0000259" key="1">
    <source>
        <dbReference type="Pfam" id="PF08765"/>
    </source>
</evidence>